<feature type="transmembrane region" description="Helical" evidence="6">
    <location>
        <begin position="399"/>
        <end position="422"/>
    </location>
</feature>
<dbReference type="InterPro" id="IPR035681">
    <property type="entry name" value="ComA-like_MBL"/>
</dbReference>
<feature type="transmembrane region" description="Helical" evidence="6">
    <location>
        <begin position="29"/>
        <end position="59"/>
    </location>
</feature>
<feature type="transmembrane region" description="Helical" evidence="6">
    <location>
        <begin position="254"/>
        <end position="275"/>
    </location>
</feature>
<feature type="transmembrane region" description="Helical" evidence="6">
    <location>
        <begin position="498"/>
        <end position="516"/>
    </location>
</feature>
<dbReference type="GO" id="GO:0005886">
    <property type="term" value="C:plasma membrane"/>
    <property type="evidence" value="ECO:0007669"/>
    <property type="project" value="UniProtKB-SubCell"/>
</dbReference>
<feature type="transmembrane region" description="Helical" evidence="6">
    <location>
        <begin position="357"/>
        <end position="378"/>
    </location>
</feature>
<feature type="transmembrane region" description="Helical" evidence="6">
    <location>
        <begin position="295"/>
        <end position="314"/>
    </location>
</feature>
<proteinExistence type="predicted"/>
<name>A0A849P4H6_9BURK</name>
<dbReference type="SUPFAM" id="SSF56281">
    <property type="entry name" value="Metallo-hydrolase/oxidoreductase"/>
    <property type="match status" value="1"/>
</dbReference>
<organism evidence="8 9">
    <name type="scientific">Pelistega suis</name>
    <dbReference type="NCBI Taxonomy" id="1631957"/>
    <lineage>
        <taxon>Bacteria</taxon>
        <taxon>Pseudomonadati</taxon>
        <taxon>Pseudomonadota</taxon>
        <taxon>Betaproteobacteria</taxon>
        <taxon>Burkholderiales</taxon>
        <taxon>Alcaligenaceae</taxon>
        <taxon>Pelistega</taxon>
    </lineage>
</organism>
<dbReference type="SMART" id="SM00849">
    <property type="entry name" value="Lactamase_B"/>
    <property type="match status" value="1"/>
</dbReference>
<protein>
    <submittedName>
        <fullName evidence="8">DNA internalization-related competence protein ComEC/Rec2</fullName>
    </submittedName>
</protein>
<evidence type="ECO:0000256" key="1">
    <source>
        <dbReference type="ARBA" id="ARBA00004651"/>
    </source>
</evidence>
<dbReference type="PANTHER" id="PTHR30619">
    <property type="entry name" value="DNA INTERNALIZATION/COMPETENCE PROTEIN COMEC/REC2"/>
    <property type="match status" value="1"/>
</dbReference>
<dbReference type="InterPro" id="IPR025405">
    <property type="entry name" value="DUF4131"/>
</dbReference>
<evidence type="ECO:0000259" key="7">
    <source>
        <dbReference type="SMART" id="SM00849"/>
    </source>
</evidence>
<dbReference type="EMBL" id="JABGBN010000002">
    <property type="protein sequence ID" value="NOL51244.1"/>
    <property type="molecule type" value="Genomic_DNA"/>
</dbReference>
<evidence type="ECO:0000256" key="6">
    <source>
        <dbReference type="SAM" id="Phobius"/>
    </source>
</evidence>
<keyword evidence="4 6" id="KW-1133">Transmembrane helix</keyword>
<dbReference type="CDD" id="cd07731">
    <property type="entry name" value="ComA-like_MBL-fold"/>
    <property type="match status" value="1"/>
</dbReference>
<dbReference type="Pfam" id="PF00753">
    <property type="entry name" value="Lactamase_B"/>
    <property type="match status" value="1"/>
</dbReference>
<dbReference type="PANTHER" id="PTHR30619:SF1">
    <property type="entry name" value="RECOMBINATION PROTEIN 2"/>
    <property type="match status" value="1"/>
</dbReference>
<dbReference type="InterPro" id="IPR004477">
    <property type="entry name" value="ComEC_N"/>
</dbReference>
<keyword evidence="3 6" id="KW-0812">Transmembrane</keyword>
<dbReference type="Pfam" id="PF13567">
    <property type="entry name" value="DUF4131"/>
    <property type="match status" value="1"/>
</dbReference>
<dbReference type="InterPro" id="IPR001279">
    <property type="entry name" value="Metallo-B-lactamas"/>
</dbReference>
<dbReference type="Gene3D" id="3.60.15.10">
    <property type="entry name" value="Ribonuclease Z/Hydroxyacylglutathione hydrolase-like"/>
    <property type="match status" value="1"/>
</dbReference>
<feature type="transmembrane region" description="Helical" evidence="6">
    <location>
        <begin position="523"/>
        <end position="540"/>
    </location>
</feature>
<dbReference type="Pfam" id="PF03772">
    <property type="entry name" value="Competence"/>
    <property type="match status" value="1"/>
</dbReference>
<dbReference type="InterPro" id="IPR004797">
    <property type="entry name" value="Competence_ComEC/Rec2"/>
</dbReference>
<evidence type="ECO:0000313" key="8">
    <source>
        <dbReference type="EMBL" id="NOL51244.1"/>
    </source>
</evidence>
<keyword evidence="2" id="KW-1003">Cell membrane</keyword>
<evidence type="ECO:0000313" key="9">
    <source>
        <dbReference type="Proteomes" id="UP000537862"/>
    </source>
</evidence>
<evidence type="ECO:0000256" key="2">
    <source>
        <dbReference type="ARBA" id="ARBA00022475"/>
    </source>
</evidence>
<comment type="caution">
    <text evidence="8">The sequence shown here is derived from an EMBL/GenBank/DDBJ whole genome shotgun (WGS) entry which is preliminary data.</text>
</comment>
<evidence type="ECO:0000256" key="5">
    <source>
        <dbReference type="ARBA" id="ARBA00023136"/>
    </source>
</evidence>
<reference evidence="8 9" key="1">
    <citation type="submission" date="2020-05" db="EMBL/GenBank/DDBJ databases">
        <authorList>
            <person name="Niu N."/>
        </authorList>
    </citation>
    <scope>NUCLEOTIDE SEQUENCE [LARGE SCALE GENOMIC DNA]</scope>
    <source>
        <strain evidence="8 9">3340-03</strain>
    </source>
</reference>
<comment type="subcellular location">
    <subcellularLocation>
        <location evidence="1">Cell membrane</location>
        <topology evidence="1">Multi-pass membrane protein</topology>
    </subcellularLocation>
</comment>
<dbReference type="NCBIfam" id="TIGR00361">
    <property type="entry name" value="ComEC_Rec2"/>
    <property type="match status" value="1"/>
</dbReference>
<evidence type="ECO:0000256" key="3">
    <source>
        <dbReference type="ARBA" id="ARBA00022692"/>
    </source>
</evidence>
<gene>
    <name evidence="8" type="ORF">HKX39_03530</name>
</gene>
<keyword evidence="5 6" id="KW-0472">Membrane</keyword>
<sequence>MMWLCVGLLTGFFLLQQLAVLPDVQWLLVAIIVIAVTLLKIVGLWRCIGLFLLGFCLSLGYGTYHAKQRLADYLSEQHEGKVSSVVVRVQQLAIYRDNTIQFDVEVLDKGSIKEGIPSHIRVYWSQGEHFSLYKREHIDNMPEVRPGQVWEMSLKLSRPNTLMNPGGFDNESYLFRENIRAIGNVIGTPVLKEQEQHTLQSYIQAWRHDIRKNLHTYWGDKRYGAVLIALVIGDQQGISTQDWLLFNRSGMTHLVSISGSHITMLSGLVTLLSLWGLKRCSWQGSLLANHYDISAFAYSFGIVIALLYCLLAGWGIPAQRTFLMLLLGYIFYLLQRPLSLSQLFIITAIIVLILDPWAILSTGFYLSFAAVAVLHILLNRLRQRQRYPKQEHRVLYWQMLKDWAIVQGVITLALAPFLMYFFNQISFISPIVNAYAVVSVGLIITPMALLFALLSVFFEPNTWLHHLALINHQLLSWVMELTQYLAQLPWASLDVSIIPMWMRVLCGLGIFILLLPRGIPYRYLALIFVVPAFFFSQHHLREGEWQALFFDIGQAGAVLLKTKNHTLLFDTGVRRSANDDSGGRVILPTLRALGIKAIDTLVVSHADIDHSGGLATLIQSIWVKKAYASFQLDHFLDREERLLDQKIESLNPLLSYKRCAEGQTFVVDNVIFRFLNPVIGHIPLKSTNHQSCVLAVEGKYHRLLLTGDILAEQEQQLYQLTAFSPPYQIVQVPHHGSKSSSSQEFINEVQAKYAIAQTAYKNRFKHPHPQIKARWQQQGTVFLNTADTGAVQISSTILNLHVDLFREQERRYWHR</sequence>
<dbReference type="Proteomes" id="UP000537862">
    <property type="component" value="Unassembled WGS sequence"/>
</dbReference>
<feature type="transmembrane region" description="Helical" evidence="6">
    <location>
        <begin position="326"/>
        <end position="351"/>
    </location>
</feature>
<accession>A0A849P4H6</accession>
<dbReference type="InterPro" id="IPR036866">
    <property type="entry name" value="RibonucZ/Hydroxyglut_hydro"/>
</dbReference>
<dbReference type="NCBIfam" id="TIGR00360">
    <property type="entry name" value="ComEC_N-term"/>
    <property type="match status" value="1"/>
</dbReference>
<dbReference type="GO" id="GO:0030420">
    <property type="term" value="P:establishment of competence for transformation"/>
    <property type="evidence" value="ECO:0007669"/>
    <property type="project" value="InterPro"/>
</dbReference>
<keyword evidence="9" id="KW-1185">Reference proteome</keyword>
<feature type="transmembrane region" description="Helical" evidence="6">
    <location>
        <begin position="434"/>
        <end position="457"/>
    </location>
</feature>
<dbReference type="InterPro" id="IPR052159">
    <property type="entry name" value="Competence_DNA_uptake"/>
</dbReference>
<feature type="domain" description="Metallo-beta-lactamase" evidence="7">
    <location>
        <begin position="554"/>
        <end position="760"/>
    </location>
</feature>
<evidence type="ECO:0000256" key="4">
    <source>
        <dbReference type="ARBA" id="ARBA00022989"/>
    </source>
</evidence>
<dbReference type="AlphaFoldDB" id="A0A849P4H6"/>